<dbReference type="OrthoDB" id="7331788at2"/>
<dbReference type="InterPro" id="IPR006035">
    <property type="entry name" value="Ureohydrolase"/>
</dbReference>
<evidence type="ECO:0000256" key="2">
    <source>
        <dbReference type="ARBA" id="ARBA00022801"/>
    </source>
</evidence>
<evidence type="ECO:0000256" key="4">
    <source>
        <dbReference type="PROSITE-ProRule" id="PRU00742"/>
    </source>
</evidence>
<dbReference type="SUPFAM" id="SSF52768">
    <property type="entry name" value="Arginase/deacetylase"/>
    <property type="match status" value="1"/>
</dbReference>
<evidence type="ECO:0000256" key="3">
    <source>
        <dbReference type="ARBA" id="ARBA00023211"/>
    </source>
</evidence>
<dbReference type="Pfam" id="PF00491">
    <property type="entry name" value="Arginase"/>
    <property type="match status" value="1"/>
</dbReference>
<name>H0HMY7_9HYPH</name>
<dbReference type="AlphaFoldDB" id="H0HMY7"/>
<keyword evidence="3" id="KW-0464">Manganese</keyword>
<reference evidence="5 6" key="1">
    <citation type="journal article" date="2012" name="J. Bacteriol.">
        <title>Draft Genome Sequence of Mesorhizobium alhagi CCNWXJ12-2T, a Novel Salt-Resistant Species Isolated from the Desert of Northwestern China.</title>
        <authorList>
            <person name="Zhou M."/>
            <person name="Chen W."/>
            <person name="Chen H."/>
            <person name="Wei G."/>
        </authorList>
    </citation>
    <scope>NUCLEOTIDE SEQUENCE [LARGE SCALE GENOMIC DNA]</scope>
    <source>
        <strain evidence="5 6">CCNWXJ12-2</strain>
    </source>
</reference>
<dbReference type="PROSITE" id="PS51409">
    <property type="entry name" value="ARGINASE_2"/>
    <property type="match status" value="1"/>
</dbReference>
<dbReference type="EMBL" id="AHAM01000050">
    <property type="protein sequence ID" value="EHK57899.1"/>
    <property type="molecule type" value="Genomic_DNA"/>
</dbReference>
<evidence type="ECO:0000313" key="5">
    <source>
        <dbReference type="EMBL" id="EHK57899.1"/>
    </source>
</evidence>
<evidence type="ECO:0000313" key="6">
    <source>
        <dbReference type="Proteomes" id="UP000003250"/>
    </source>
</evidence>
<dbReference type="GO" id="GO:0004053">
    <property type="term" value="F:arginase activity"/>
    <property type="evidence" value="ECO:0007669"/>
    <property type="project" value="TreeGrafter"/>
</dbReference>
<dbReference type="PATRIC" id="fig|1107882.3.peg.1470"/>
<dbReference type="PANTHER" id="PTHR43782:SF3">
    <property type="entry name" value="ARGINASE"/>
    <property type="match status" value="1"/>
</dbReference>
<proteinExistence type="inferred from homology"/>
<dbReference type="RefSeq" id="WP_008835149.1">
    <property type="nucleotide sequence ID" value="NZ_AHAM01000050.1"/>
</dbReference>
<sequence>MKARTILEAPSRLGLSSSGVEMLPKALLAARFAEKIGARRGGEVPPPPHDEKVDAATGVLNLAGIAAYTVTLADAIDALLARDEMPVVLGGDCSILLGCLLATRRRGRFGLLFLDGHADFFQPSAEPKGEVASMELAIAVGRHDTVLARPEDHSPLVEEEDVVAFGRRDEQDSEEFGSQRIEDSGIELINLARIRDIGIEAATSQALARLAGLEGFWLHLDADVLDAKIMPAVDYIVEGGLAWDELIHVLRQAFSTERVVGMNITILNPALDKDGSIAARFVDAVASGMKAD</sequence>
<comment type="similarity">
    <text evidence="4">Belongs to the arginase family.</text>
</comment>
<dbReference type="GO" id="GO:0005737">
    <property type="term" value="C:cytoplasm"/>
    <property type="evidence" value="ECO:0007669"/>
    <property type="project" value="TreeGrafter"/>
</dbReference>
<dbReference type="PANTHER" id="PTHR43782">
    <property type="entry name" value="ARGINASE"/>
    <property type="match status" value="1"/>
</dbReference>
<keyword evidence="2" id="KW-0378">Hydrolase</keyword>
<accession>H0HMY7</accession>
<protein>
    <submittedName>
        <fullName evidence="5">Arginase family protein 2</fullName>
    </submittedName>
</protein>
<dbReference type="GO" id="GO:0030145">
    <property type="term" value="F:manganese ion binding"/>
    <property type="evidence" value="ECO:0007669"/>
    <property type="project" value="TreeGrafter"/>
</dbReference>
<evidence type="ECO:0000256" key="1">
    <source>
        <dbReference type="ARBA" id="ARBA00022723"/>
    </source>
</evidence>
<dbReference type="CDD" id="cd09999">
    <property type="entry name" value="Arginase-like_1"/>
    <property type="match status" value="1"/>
</dbReference>
<dbReference type="Proteomes" id="UP000003250">
    <property type="component" value="Unassembled WGS sequence"/>
</dbReference>
<organism evidence="5 6">
    <name type="scientific">Mesorhizobium alhagi CCNWXJ12-2</name>
    <dbReference type="NCBI Taxonomy" id="1107882"/>
    <lineage>
        <taxon>Bacteria</taxon>
        <taxon>Pseudomonadati</taxon>
        <taxon>Pseudomonadota</taxon>
        <taxon>Alphaproteobacteria</taxon>
        <taxon>Hyphomicrobiales</taxon>
        <taxon>Phyllobacteriaceae</taxon>
        <taxon>Allomesorhizobium</taxon>
    </lineage>
</organism>
<dbReference type="InterPro" id="IPR023696">
    <property type="entry name" value="Ureohydrolase_dom_sf"/>
</dbReference>
<keyword evidence="6" id="KW-1185">Reference proteome</keyword>
<gene>
    <name evidence="5" type="ORF">MAXJ12_07519</name>
</gene>
<keyword evidence="1" id="KW-0479">Metal-binding</keyword>
<dbReference type="Gene3D" id="3.40.800.10">
    <property type="entry name" value="Ureohydrolase domain"/>
    <property type="match status" value="1"/>
</dbReference>